<dbReference type="GO" id="GO:0005829">
    <property type="term" value="C:cytosol"/>
    <property type="evidence" value="ECO:0007669"/>
    <property type="project" value="TreeGrafter"/>
</dbReference>
<dbReference type="GO" id="GO:1902388">
    <property type="term" value="F:ceramide 1-phosphate transfer activity"/>
    <property type="evidence" value="ECO:0007669"/>
    <property type="project" value="TreeGrafter"/>
</dbReference>
<dbReference type="InterPro" id="IPR036497">
    <property type="entry name" value="GLTP_sf"/>
</dbReference>
<evidence type="ECO:0000313" key="3">
    <source>
        <dbReference type="EMBL" id="CAE0445344.1"/>
    </source>
</evidence>
<gene>
    <name evidence="3" type="ORF">ASTO00021_LOCUS15363</name>
</gene>
<evidence type="ECO:0000256" key="1">
    <source>
        <dbReference type="ARBA" id="ARBA00022448"/>
    </source>
</evidence>
<dbReference type="EMBL" id="HBIN01020125">
    <property type="protein sequence ID" value="CAE0445344.1"/>
    <property type="molecule type" value="Transcribed_RNA"/>
</dbReference>
<keyword evidence="1" id="KW-0813">Transport</keyword>
<dbReference type="Gene3D" id="1.10.3520.10">
    <property type="entry name" value="Glycolipid transfer protein"/>
    <property type="match status" value="1"/>
</dbReference>
<dbReference type="PANTHER" id="PTHR10219">
    <property type="entry name" value="GLYCOLIPID TRANSFER PROTEIN-RELATED"/>
    <property type="match status" value="1"/>
</dbReference>
<proteinExistence type="predicted"/>
<dbReference type="AlphaFoldDB" id="A0A7S3PNH2"/>
<protein>
    <recommendedName>
        <fullName evidence="2">Glycolipid transfer protein domain-containing protein</fullName>
    </recommendedName>
</protein>
<dbReference type="InterPro" id="IPR014830">
    <property type="entry name" value="Glycolipid_transfer_prot_dom"/>
</dbReference>
<organism evidence="3">
    <name type="scientific">Aplanochytrium stocchinoi</name>
    <dbReference type="NCBI Taxonomy" id="215587"/>
    <lineage>
        <taxon>Eukaryota</taxon>
        <taxon>Sar</taxon>
        <taxon>Stramenopiles</taxon>
        <taxon>Bigyra</taxon>
        <taxon>Labyrinthulomycetes</taxon>
        <taxon>Thraustochytrida</taxon>
        <taxon>Thraustochytriidae</taxon>
        <taxon>Aplanochytrium</taxon>
    </lineage>
</organism>
<name>A0A7S3PNH2_9STRA</name>
<reference evidence="3" key="1">
    <citation type="submission" date="2021-01" db="EMBL/GenBank/DDBJ databases">
        <authorList>
            <person name="Corre E."/>
            <person name="Pelletier E."/>
            <person name="Niang G."/>
            <person name="Scheremetjew M."/>
            <person name="Finn R."/>
            <person name="Kale V."/>
            <person name="Holt S."/>
            <person name="Cochrane G."/>
            <person name="Meng A."/>
            <person name="Brown T."/>
            <person name="Cohen L."/>
        </authorList>
    </citation>
    <scope>NUCLEOTIDE SEQUENCE</scope>
    <source>
        <strain evidence="3">GSBS06</strain>
    </source>
</reference>
<dbReference type="SUPFAM" id="SSF110004">
    <property type="entry name" value="Glycolipid transfer protein, GLTP"/>
    <property type="match status" value="1"/>
</dbReference>
<feature type="domain" description="Glycolipid transfer protein" evidence="2">
    <location>
        <begin position="65"/>
        <end position="176"/>
    </location>
</feature>
<accession>A0A7S3PNH2</accession>
<dbReference type="Pfam" id="PF08718">
    <property type="entry name" value="GLTP"/>
    <property type="match status" value="1"/>
</dbReference>
<dbReference type="PANTHER" id="PTHR10219:SF25">
    <property type="entry name" value="PLECKSTRIN HOMOLOGY DOMAIN-CONTAINING FAMILY A MEMBER 8"/>
    <property type="match status" value="1"/>
</dbReference>
<dbReference type="GO" id="GO:0016020">
    <property type="term" value="C:membrane"/>
    <property type="evidence" value="ECO:0007669"/>
    <property type="project" value="TreeGrafter"/>
</dbReference>
<dbReference type="GO" id="GO:1902387">
    <property type="term" value="F:ceramide 1-phosphate binding"/>
    <property type="evidence" value="ECO:0007669"/>
    <property type="project" value="TreeGrafter"/>
</dbReference>
<evidence type="ECO:0000259" key="2">
    <source>
        <dbReference type="Pfam" id="PF08718"/>
    </source>
</evidence>
<sequence>MADQPKSDRYFDVMSYHLERIPKNEQEEVLTEGYLLALEGRASKVYAVLFGGEGMLSNQLGGALEHDLAKIRKHYEVNKVDYETLDSMVKNEAAKLGKQKCLAEKDVAMKGLLWSTRTLNFICTLIEKILEAGGDTVRCARDTYAETLAPYHGWMGSTTFNGALGWIADEEKLLELFEYPTKEEFRTSGQEFVSHLRPLIKQNFEILDKYDVHFTYKVL</sequence>